<dbReference type="InterPro" id="IPR005024">
    <property type="entry name" value="Snf7_fam"/>
</dbReference>
<dbReference type="AlphaFoldDB" id="A0A4W2IFF1"/>
<dbReference type="GO" id="GO:0046761">
    <property type="term" value="P:viral budding from plasma membrane"/>
    <property type="evidence" value="ECO:0007669"/>
    <property type="project" value="Ensembl"/>
</dbReference>
<dbReference type="GO" id="GO:0005829">
    <property type="term" value="C:cytosol"/>
    <property type="evidence" value="ECO:0007669"/>
    <property type="project" value="UniProtKB-SubCell"/>
</dbReference>
<keyword evidence="8" id="KW-0175">Coiled coil</keyword>
<dbReference type="Gene3D" id="1.10.287.1060">
    <property type="entry name" value="ESAT-6-like"/>
    <property type="match status" value="1"/>
</dbReference>
<evidence type="ECO:0000256" key="5">
    <source>
        <dbReference type="ARBA" id="ARBA00022490"/>
    </source>
</evidence>
<dbReference type="GO" id="GO:1901673">
    <property type="term" value="P:regulation of mitotic spindle assembly"/>
    <property type="evidence" value="ECO:0007669"/>
    <property type="project" value="Ensembl"/>
</dbReference>
<reference evidence="11" key="2">
    <citation type="submission" date="2025-08" db="UniProtKB">
        <authorList>
            <consortium name="Ensembl"/>
        </authorList>
    </citation>
    <scope>IDENTIFICATION</scope>
</reference>
<dbReference type="GO" id="GO:0097352">
    <property type="term" value="P:autophagosome maturation"/>
    <property type="evidence" value="ECO:0007669"/>
    <property type="project" value="Ensembl"/>
</dbReference>
<feature type="compositionally biased region" description="Pro residues" evidence="10">
    <location>
        <begin position="8"/>
        <end position="18"/>
    </location>
</feature>
<accession>A0A4W2IFF1</accession>
<evidence type="ECO:0000256" key="9">
    <source>
        <dbReference type="ARBA" id="ARBA00023136"/>
    </source>
</evidence>
<dbReference type="GO" id="GO:0007080">
    <property type="term" value="P:mitotic metaphase chromosome alignment"/>
    <property type="evidence" value="ECO:0007669"/>
    <property type="project" value="Ensembl"/>
</dbReference>
<dbReference type="GO" id="GO:0032511">
    <property type="term" value="P:late endosome to vacuole transport via multivesicular body sorting pathway"/>
    <property type="evidence" value="ECO:0007669"/>
    <property type="project" value="TreeGrafter"/>
</dbReference>
<dbReference type="GO" id="GO:0009898">
    <property type="term" value="C:cytoplasmic side of plasma membrane"/>
    <property type="evidence" value="ECO:0007669"/>
    <property type="project" value="TreeGrafter"/>
</dbReference>
<dbReference type="GO" id="GO:0010824">
    <property type="term" value="P:regulation of centrosome duplication"/>
    <property type="evidence" value="ECO:0007669"/>
    <property type="project" value="Ensembl"/>
</dbReference>
<reference evidence="11 12" key="1">
    <citation type="submission" date="2018-11" db="EMBL/GenBank/DDBJ databases">
        <title>Haplotype-resolved cattle genomes.</title>
        <authorList>
            <person name="Low W.Y."/>
            <person name="Tearle R."/>
            <person name="Bickhart D.M."/>
            <person name="Rosen B.D."/>
            <person name="Koren S."/>
            <person name="Rhie A."/>
            <person name="Hiendleder S."/>
            <person name="Phillippy A.M."/>
            <person name="Smith T.P.L."/>
            <person name="Williams J.L."/>
        </authorList>
    </citation>
    <scope>NUCLEOTIDE SEQUENCE [LARGE SCALE GENOMIC DNA]</scope>
</reference>
<dbReference type="GO" id="GO:0043162">
    <property type="term" value="P:ubiquitin-dependent protein catabolic process via the multivesicular body sorting pathway"/>
    <property type="evidence" value="ECO:0007669"/>
    <property type="project" value="Ensembl"/>
</dbReference>
<evidence type="ECO:0000256" key="2">
    <source>
        <dbReference type="ARBA" id="ARBA00004633"/>
    </source>
</evidence>
<dbReference type="GO" id="GO:0031468">
    <property type="term" value="P:nuclear membrane reassembly"/>
    <property type="evidence" value="ECO:0007669"/>
    <property type="project" value="Ensembl"/>
</dbReference>
<dbReference type="PANTHER" id="PTHR22761">
    <property type="entry name" value="CHARGED MULTIVESICULAR BODY PROTEIN"/>
    <property type="match status" value="1"/>
</dbReference>
<dbReference type="Ensembl" id="ENSBIXT00005040968.1">
    <property type="protein sequence ID" value="ENSBIXP00005044053.1"/>
    <property type="gene ID" value="ENSBIXG00005027823.1"/>
</dbReference>
<name>A0A4W2IFF1_BOBOX</name>
<evidence type="ECO:0000256" key="6">
    <source>
        <dbReference type="ARBA" id="ARBA00022753"/>
    </source>
</evidence>
<feature type="region of interest" description="Disordered" evidence="10">
    <location>
        <begin position="60"/>
        <end position="105"/>
    </location>
</feature>
<evidence type="ECO:0000256" key="10">
    <source>
        <dbReference type="SAM" id="MobiDB-lite"/>
    </source>
</evidence>
<evidence type="ECO:0000313" key="11">
    <source>
        <dbReference type="Ensembl" id="ENSBIXP00005044053.1"/>
    </source>
</evidence>
<dbReference type="Pfam" id="PF03357">
    <property type="entry name" value="Snf7"/>
    <property type="match status" value="1"/>
</dbReference>
<dbReference type="GO" id="GO:0042803">
    <property type="term" value="F:protein homodimerization activity"/>
    <property type="evidence" value="ECO:0007669"/>
    <property type="project" value="Ensembl"/>
</dbReference>
<evidence type="ECO:0000256" key="4">
    <source>
        <dbReference type="ARBA" id="ARBA00022448"/>
    </source>
</evidence>
<dbReference type="Proteomes" id="UP000429181">
    <property type="component" value="Chromosome 14"/>
</dbReference>
<dbReference type="Gene3D" id="6.10.250.1710">
    <property type="match status" value="1"/>
</dbReference>
<dbReference type="GO" id="GO:1902774">
    <property type="term" value="P:late endosome to lysosome transport"/>
    <property type="evidence" value="ECO:0007669"/>
    <property type="project" value="Ensembl"/>
</dbReference>
<sequence>MPGARAGPPRPPAVPSPPGARGGPGRQEMPGRGSHLRPTACGLAGATSPGLAETRANVAHLLAGAPGAPSPEPRAPRTAGRPPSTMSKLGKFFKGGGSSKSRAAPSAQEALARLRETEEMLGKKQEYLEGRIQRELSLARKHGTQNKRAALQALKRKKRLEKQLTQIDGTLSTIEFQREALENSYTNTEVLKNMGLAAKAMKAVHENMDLNKIDDLMQEITEQQDIAQEISEAFSQRVGFGDDFDEDELMAELEELEQEELNKKMTNIRLPNAPSSSLPAQPDRGSGRMPGAPSARRSRAASSRRTEGEDDDIQHLAAWAT</sequence>
<proteinExistence type="inferred from homology"/>
<dbReference type="GO" id="GO:0005765">
    <property type="term" value="C:lysosomal membrane"/>
    <property type="evidence" value="ECO:0007669"/>
    <property type="project" value="Ensembl"/>
</dbReference>
<evidence type="ECO:0000256" key="8">
    <source>
        <dbReference type="ARBA" id="ARBA00023054"/>
    </source>
</evidence>
<dbReference type="GO" id="GO:0039702">
    <property type="term" value="P:viral budding via host ESCRT complex"/>
    <property type="evidence" value="ECO:0007669"/>
    <property type="project" value="Ensembl"/>
</dbReference>
<keyword evidence="5" id="KW-0963">Cytoplasm</keyword>
<gene>
    <name evidence="11" type="primary">CHMP4C</name>
</gene>
<dbReference type="PANTHER" id="PTHR22761:SF77">
    <property type="entry name" value="CHARGED MULTIVESICULAR BODY PROTEIN 4C"/>
    <property type="match status" value="1"/>
</dbReference>
<keyword evidence="9" id="KW-0472">Membrane</keyword>
<comment type="similarity">
    <text evidence="3">Belongs to the SNF7 family.</text>
</comment>
<keyword evidence="4" id="KW-0813">Transport</keyword>
<keyword evidence="6" id="KW-0967">Endosome</keyword>
<feature type="compositionally biased region" description="Low complexity" evidence="10">
    <location>
        <begin position="292"/>
        <end position="303"/>
    </location>
</feature>
<evidence type="ECO:0000256" key="1">
    <source>
        <dbReference type="ARBA" id="ARBA00004514"/>
    </source>
</evidence>
<dbReference type="GeneTree" id="ENSGT00940000159257"/>
<dbReference type="GO" id="GO:0044878">
    <property type="term" value="P:mitotic cytokinesis checkpoint signaling"/>
    <property type="evidence" value="ECO:0007669"/>
    <property type="project" value="Ensembl"/>
</dbReference>
<dbReference type="GO" id="GO:0000815">
    <property type="term" value="C:ESCRT III complex"/>
    <property type="evidence" value="ECO:0007669"/>
    <property type="project" value="TreeGrafter"/>
</dbReference>
<keyword evidence="7" id="KW-0653">Protein transport</keyword>
<evidence type="ECO:0000256" key="3">
    <source>
        <dbReference type="ARBA" id="ARBA00006190"/>
    </source>
</evidence>
<dbReference type="GO" id="GO:1904930">
    <property type="term" value="C:amphisome membrane"/>
    <property type="evidence" value="ECO:0007669"/>
    <property type="project" value="Ensembl"/>
</dbReference>
<dbReference type="GO" id="GO:0032466">
    <property type="term" value="P:negative regulation of cytokinesis"/>
    <property type="evidence" value="ECO:0007669"/>
    <property type="project" value="Ensembl"/>
</dbReference>
<dbReference type="GO" id="GO:0005643">
    <property type="term" value="C:nuclear pore"/>
    <property type="evidence" value="ECO:0007669"/>
    <property type="project" value="Ensembl"/>
</dbReference>
<comment type="subcellular location">
    <subcellularLocation>
        <location evidence="1">Cytoplasm</location>
        <location evidence="1">Cytosol</location>
    </subcellularLocation>
    <subcellularLocation>
        <location evidence="2">Late endosome membrane</location>
        <topology evidence="2">Peripheral membrane protein</topology>
    </subcellularLocation>
</comment>
<feature type="region of interest" description="Disordered" evidence="10">
    <location>
        <begin position="261"/>
        <end position="321"/>
    </location>
</feature>
<evidence type="ECO:0000256" key="7">
    <source>
        <dbReference type="ARBA" id="ARBA00022927"/>
    </source>
</evidence>
<dbReference type="GO" id="GO:0006900">
    <property type="term" value="P:vesicle budding from membrane"/>
    <property type="evidence" value="ECO:0007669"/>
    <property type="project" value="TreeGrafter"/>
</dbReference>
<dbReference type="GO" id="GO:0032585">
    <property type="term" value="C:multivesicular body membrane"/>
    <property type="evidence" value="ECO:0007669"/>
    <property type="project" value="Ensembl"/>
</dbReference>
<feature type="region of interest" description="Disordered" evidence="10">
    <location>
        <begin position="1"/>
        <end position="48"/>
    </location>
</feature>
<dbReference type="GO" id="GO:0015031">
    <property type="term" value="P:protein transport"/>
    <property type="evidence" value="ECO:0007669"/>
    <property type="project" value="UniProtKB-KW"/>
</dbReference>
<protein>
    <submittedName>
        <fullName evidence="11">Charged multivesicular body protein 4C</fullName>
    </submittedName>
</protein>
<dbReference type="GO" id="GO:0090543">
    <property type="term" value="C:Flemming body"/>
    <property type="evidence" value="ECO:0007669"/>
    <property type="project" value="Ensembl"/>
</dbReference>
<dbReference type="GO" id="GO:0061952">
    <property type="term" value="P:midbody abscission"/>
    <property type="evidence" value="ECO:0007669"/>
    <property type="project" value="Ensembl"/>
</dbReference>
<dbReference type="GO" id="GO:0001778">
    <property type="term" value="P:plasma membrane repair"/>
    <property type="evidence" value="ECO:0007669"/>
    <property type="project" value="Ensembl"/>
</dbReference>
<evidence type="ECO:0000313" key="12">
    <source>
        <dbReference type="Proteomes" id="UP000429181"/>
    </source>
</evidence>
<dbReference type="GO" id="GO:0090611">
    <property type="term" value="P:ubiquitin-independent protein catabolic process via the multivesicular body sorting pathway"/>
    <property type="evidence" value="ECO:0007669"/>
    <property type="project" value="Ensembl"/>
</dbReference>
<dbReference type="FunFam" id="1.10.287.1060:FF:000001">
    <property type="entry name" value="Charged multivesicular body protein 4b"/>
    <property type="match status" value="1"/>
</dbReference>
<dbReference type="GO" id="GO:0005828">
    <property type="term" value="C:kinetochore microtubule"/>
    <property type="evidence" value="ECO:0007669"/>
    <property type="project" value="Ensembl"/>
</dbReference>
<dbReference type="GO" id="GO:0000776">
    <property type="term" value="C:kinetochore"/>
    <property type="evidence" value="ECO:0007669"/>
    <property type="project" value="Ensembl"/>
</dbReference>
<organism evidence="11 12">
    <name type="scientific">Bos indicus x Bos taurus</name>
    <name type="common">Hybrid cattle</name>
    <dbReference type="NCBI Taxonomy" id="30522"/>
    <lineage>
        <taxon>Eukaryota</taxon>
        <taxon>Metazoa</taxon>
        <taxon>Chordata</taxon>
        <taxon>Craniata</taxon>
        <taxon>Vertebrata</taxon>
        <taxon>Euteleostomi</taxon>
        <taxon>Mammalia</taxon>
        <taxon>Eutheria</taxon>
        <taxon>Laurasiatheria</taxon>
        <taxon>Artiodactyla</taxon>
        <taxon>Ruminantia</taxon>
        <taxon>Pecora</taxon>
        <taxon>Bovidae</taxon>
        <taxon>Bovinae</taxon>
        <taxon>Bos</taxon>
    </lineage>
</organism>